<gene>
    <name evidence="1" type="ORF">CR203_22910</name>
</gene>
<evidence type="ECO:0000313" key="2">
    <source>
        <dbReference type="Proteomes" id="UP000281498"/>
    </source>
</evidence>
<dbReference type="GO" id="GO:0004519">
    <property type="term" value="F:endonuclease activity"/>
    <property type="evidence" value="ECO:0007669"/>
    <property type="project" value="InterPro"/>
</dbReference>
<dbReference type="InterPro" id="IPR011856">
    <property type="entry name" value="tRNA_endonuc-like_dom_sf"/>
</dbReference>
<sequence>MNEAELKYGLINYSDLIEPGLTFKGREVNLDGKRCDLLFVDKDGRDLYVEVKKHVDVNGGIQLMLYSGLVTKRSARFMLVGFSIMDKLIHGVHRAGYEYVEIKEEDIYYRFFTSKIKEGAERIISETSRS</sequence>
<reference evidence="1 2" key="1">
    <citation type="submission" date="2017-10" db="EMBL/GenBank/DDBJ databases">
        <title>Bacillus sp. nov., a halophilic bacterium isolated from a Keqin Lake.</title>
        <authorList>
            <person name="Wang H."/>
        </authorList>
    </citation>
    <scope>NUCLEOTIDE SEQUENCE [LARGE SCALE GENOMIC DNA]</scope>
    <source>
        <strain evidence="1 2">KCTC 13187</strain>
    </source>
</reference>
<comment type="caution">
    <text evidence="1">The sequence shown here is derived from an EMBL/GenBank/DDBJ whole genome shotgun (WGS) entry which is preliminary data.</text>
</comment>
<dbReference type="PANTHER" id="PTHR38814:SF1">
    <property type="entry name" value="ENDONUCLEASE NUCS"/>
    <property type="match status" value="1"/>
</dbReference>
<dbReference type="RefSeq" id="WP_183041231.1">
    <property type="nucleotide sequence ID" value="NZ_KZ614146.1"/>
</dbReference>
<accession>A0A3A9KJH7</accession>
<dbReference type="PANTHER" id="PTHR38814">
    <property type="entry name" value="ENDONUCLEASE NUCS"/>
    <property type="match status" value="1"/>
</dbReference>
<dbReference type="GO" id="GO:0003676">
    <property type="term" value="F:nucleic acid binding"/>
    <property type="evidence" value="ECO:0007669"/>
    <property type="project" value="InterPro"/>
</dbReference>
<keyword evidence="2" id="KW-1185">Reference proteome</keyword>
<protein>
    <submittedName>
        <fullName evidence="1">Uncharacterized protein</fullName>
    </submittedName>
</protein>
<dbReference type="EMBL" id="PDOE01000024">
    <property type="protein sequence ID" value="RKL65046.1"/>
    <property type="molecule type" value="Genomic_DNA"/>
</dbReference>
<dbReference type="Gene3D" id="3.40.1350.10">
    <property type="match status" value="1"/>
</dbReference>
<dbReference type="AlphaFoldDB" id="A0A3A9KJH7"/>
<dbReference type="Proteomes" id="UP000281498">
    <property type="component" value="Unassembled WGS sequence"/>
</dbReference>
<dbReference type="InterPro" id="IPR002793">
    <property type="entry name" value="Endonuclease_NucS"/>
</dbReference>
<proteinExistence type="predicted"/>
<evidence type="ECO:0000313" key="1">
    <source>
        <dbReference type="EMBL" id="RKL65046.1"/>
    </source>
</evidence>
<organism evidence="1 2">
    <name type="scientific">Salipaludibacillus neizhouensis</name>
    <dbReference type="NCBI Taxonomy" id="885475"/>
    <lineage>
        <taxon>Bacteria</taxon>
        <taxon>Bacillati</taxon>
        <taxon>Bacillota</taxon>
        <taxon>Bacilli</taxon>
        <taxon>Bacillales</taxon>
        <taxon>Bacillaceae</taxon>
    </lineage>
</organism>
<name>A0A3A9KJH7_9BACI</name>